<dbReference type="AlphaFoldDB" id="A0AAV7KBE3"/>
<evidence type="ECO:0000313" key="2">
    <source>
        <dbReference type="EMBL" id="KAI6657939.1"/>
    </source>
</evidence>
<accession>A0AAV7KBE3</accession>
<dbReference type="Proteomes" id="UP001165289">
    <property type="component" value="Unassembled WGS sequence"/>
</dbReference>
<dbReference type="EMBL" id="JAKMXF010000110">
    <property type="protein sequence ID" value="KAI6657939.1"/>
    <property type="molecule type" value="Genomic_DNA"/>
</dbReference>
<name>A0AAV7KBE3_9METZ</name>
<reference evidence="2 3" key="1">
    <citation type="journal article" date="2023" name="BMC Biol.">
        <title>The compact genome of the sponge Oopsacas minuta (Hexactinellida) is lacking key metazoan core genes.</title>
        <authorList>
            <person name="Santini S."/>
            <person name="Schenkelaars Q."/>
            <person name="Jourda C."/>
            <person name="Duchesne M."/>
            <person name="Belahbib H."/>
            <person name="Rocher C."/>
            <person name="Selva M."/>
            <person name="Riesgo A."/>
            <person name="Vervoort M."/>
            <person name="Leys S.P."/>
            <person name="Kodjabachian L."/>
            <person name="Le Bivic A."/>
            <person name="Borchiellini C."/>
            <person name="Claverie J.M."/>
            <person name="Renard E."/>
        </authorList>
    </citation>
    <scope>NUCLEOTIDE SEQUENCE [LARGE SCALE GENOMIC DNA]</scope>
    <source>
        <strain evidence="2">SPO-2</strain>
    </source>
</reference>
<evidence type="ECO:0008006" key="4">
    <source>
        <dbReference type="Google" id="ProtNLM"/>
    </source>
</evidence>
<feature type="compositionally biased region" description="Polar residues" evidence="1">
    <location>
        <begin position="53"/>
        <end position="64"/>
    </location>
</feature>
<keyword evidence="3" id="KW-1185">Reference proteome</keyword>
<feature type="region of interest" description="Disordered" evidence="1">
    <location>
        <begin position="53"/>
        <end position="74"/>
    </location>
</feature>
<protein>
    <recommendedName>
        <fullName evidence="4">C2H2-type domain-containing protein</fullName>
    </recommendedName>
</protein>
<proteinExistence type="predicted"/>
<feature type="compositionally biased region" description="Basic and acidic residues" evidence="1">
    <location>
        <begin position="65"/>
        <end position="74"/>
    </location>
</feature>
<evidence type="ECO:0000256" key="1">
    <source>
        <dbReference type="SAM" id="MobiDB-lite"/>
    </source>
</evidence>
<organism evidence="2 3">
    <name type="scientific">Oopsacas minuta</name>
    <dbReference type="NCBI Taxonomy" id="111878"/>
    <lineage>
        <taxon>Eukaryota</taxon>
        <taxon>Metazoa</taxon>
        <taxon>Porifera</taxon>
        <taxon>Hexactinellida</taxon>
        <taxon>Hexasterophora</taxon>
        <taxon>Lyssacinosida</taxon>
        <taxon>Leucopsacidae</taxon>
        <taxon>Oopsacas</taxon>
    </lineage>
</organism>
<comment type="caution">
    <text evidence="2">The sequence shown here is derived from an EMBL/GenBank/DDBJ whole genome shotgun (WGS) entry which is preliminary data.</text>
</comment>
<sequence length="231" mass="27112">MASRINYECVKCPGEYFETVELTKSHFQKRHGIFPEQLSAKKRKIFEEYFQQTETVEPSNPDEQVNSKEETEHNSDIVVQPDTDNDVQHGNEIAEQNTVSLDEEKISRKMKTATSMKSSTERDIPISNLGPLKGTLYRCQHCSRCMGYSILNLDRHHRRYKGFCGSQENTDEHFICPYCKYDYYNEISVIHHMKKFNGKCKQHQIEKSQIYLDREAEKQLKKAKYLIPSDK</sequence>
<gene>
    <name evidence="2" type="ORF">LOD99_15656</name>
</gene>
<evidence type="ECO:0000313" key="3">
    <source>
        <dbReference type="Proteomes" id="UP001165289"/>
    </source>
</evidence>